<keyword evidence="2" id="KW-1185">Reference proteome</keyword>
<dbReference type="AlphaFoldDB" id="A0A2Z6NYQ1"/>
<evidence type="ECO:0000313" key="2">
    <source>
        <dbReference type="Proteomes" id="UP000242715"/>
    </source>
</evidence>
<reference evidence="2" key="1">
    <citation type="journal article" date="2017" name="Front. Plant Sci.">
        <title>Climate Clever Clovers: New Paradigm to Reduce the Environmental Footprint of Ruminants by Breeding Low Methanogenic Forages Utilizing Haplotype Variation.</title>
        <authorList>
            <person name="Kaur P."/>
            <person name="Appels R."/>
            <person name="Bayer P.E."/>
            <person name="Keeble-Gagnere G."/>
            <person name="Wang J."/>
            <person name="Hirakawa H."/>
            <person name="Shirasawa K."/>
            <person name="Vercoe P."/>
            <person name="Stefanova K."/>
            <person name="Durmic Z."/>
            <person name="Nichols P."/>
            <person name="Revell C."/>
            <person name="Isobe S.N."/>
            <person name="Edwards D."/>
            <person name="Erskine W."/>
        </authorList>
    </citation>
    <scope>NUCLEOTIDE SEQUENCE [LARGE SCALE GENOMIC DNA]</scope>
    <source>
        <strain evidence="2">cv. Daliak</strain>
    </source>
</reference>
<organism evidence="1 2">
    <name type="scientific">Trifolium subterraneum</name>
    <name type="common">Subterranean clover</name>
    <dbReference type="NCBI Taxonomy" id="3900"/>
    <lineage>
        <taxon>Eukaryota</taxon>
        <taxon>Viridiplantae</taxon>
        <taxon>Streptophyta</taxon>
        <taxon>Embryophyta</taxon>
        <taxon>Tracheophyta</taxon>
        <taxon>Spermatophyta</taxon>
        <taxon>Magnoliopsida</taxon>
        <taxon>eudicotyledons</taxon>
        <taxon>Gunneridae</taxon>
        <taxon>Pentapetalae</taxon>
        <taxon>rosids</taxon>
        <taxon>fabids</taxon>
        <taxon>Fabales</taxon>
        <taxon>Fabaceae</taxon>
        <taxon>Papilionoideae</taxon>
        <taxon>50 kb inversion clade</taxon>
        <taxon>NPAAA clade</taxon>
        <taxon>Hologalegina</taxon>
        <taxon>IRL clade</taxon>
        <taxon>Trifolieae</taxon>
        <taxon>Trifolium</taxon>
    </lineage>
</organism>
<gene>
    <name evidence="1" type="ORF">TSUD_90740</name>
</gene>
<evidence type="ECO:0000313" key="1">
    <source>
        <dbReference type="EMBL" id="GAU42040.1"/>
    </source>
</evidence>
<dbReference type="EMBL" id="DF973895">
    <property type="protein sequence ID" value="GAU42040.1"/>
    <property type="molecule type" value="Genomic_DNA"/>
</dbReference>
<name>A0A2Z6NYQ1_TRISU</name>
<proteinExistence type="predicted"/>
<protein>
    <submittedName>
        <fullName evidence="1">Uncharacterized protein</fullName>
    </submittedName>
</protein>
<sequence>MSSLPLFTPADTVDNHLRQGDENFNETEVNVDVGDENLKEVKDDNVAEADDVINETDDVINKGDNVYEDR</sequence>
<accession>A0A2Z6NYQ1</accession>
<dbReference type="Proteomes" id="UP000242715">
    <property type="component" value="Unassembled WGS sequence"/>
</dbReference>